<reference evidence="2" key="1">
    <citation type="submission" date="2024-05" db="EMBL/GenBank/DDBJ databases">
        <authorList>
            <person name="Yang L."/>
            <person name="Pan L."/>
        </authorList>
    </citation>
    <scope>NUCLEOTIDE SEQUENCE</scope>
    <source>
        <strain evidence="2">FCG-7</strain>
    </source>
</reference>
<accession>A0AAU7FA05</accession>
<keyword evidence="1" id="KW-1133">Transmembrane helix</keyword>
<protein>
    <submittedName>
        <fullName evidence="2">Uncharacterized protein</fullName>
    </submittedName>
</protein>
<dbReference type="AlphaFoldDB" id="A0AAU7FA05"/>
<feature type="transmembrane region" description="Helical" evidence="1">
    <location>
        <begin position="133"/>
        <end position="156"/>
    </location>
</feature>
<evidence type="ECO:0000313" key="2">
    <source>
        <dbReference type="EMBL" id="XBM00378.1"/>
    </source>
</evidence>
<feature type="transmembrane region" description="Helical" evidence="1">
    <location>
        <begin position="63"/>
        <end position="86"/>
    </location>
</feature>
<evidence type="ECO:0000256" key="1">
    <source>
        <dbReference type="SAM" id="Phobius"/>
    </source>
</evidence>
<gene>
    <name evidence="2" type="ORF">ABHF33_15160</name>
</gene>
<keyword evidence="1" id="KW-0812">Transmembrane</keyword>
<proteinExistence type="predicted"/>
<sequence>MTKPTPEPFLVDPLSDSAKSERKNLLISSFFGLVVALTGLVPTKISSLGIEFSLVDQANFLKIMAVLVAYFLIGFVVVATADAFILRKKYQDYLEHVQSYLDSWTEDDQVAHDNFYHSLPTISWFYQKSKWVLLARFVFDFILPIALGVTSCAYLLNKVA</sequence>
<feature type="transmembrane region" description="Helical" evidence="1">
    <location>
        <begin position="25"/>
        <end position="43"/>
    </location>
</feature>
<dbReference type="EMBL" id="CP157355">
    <property type="protein sequence ID" value="XBM00378.1"/>
    <property type="molecule type" value="Genomic_DNA"/>
</dbReference>
<organism evidence="2">
    <name type="scientific">Chitinibacter mangrovi</name>
    <dbReference type="NCBI Taxonomy" id="3153927"/>
    <lineage>
        <taxon>Bacteria</taxon>
        <taxon>Pseudomonadati</taxon>
        <taxon>Pseudomonadota</taxon>
        <taxon>Betaproteobacteria</taxon>
        <taxon>Neisseriales</taxon>
        <taxon>Chitinibacteraceae</taxon>
        <taxon>Chitinibacter</taxon>
    </lineage>
</organism>
<name>A0AAU7FA05_9NEIS</name>
<dbReference type="RefSeq" id="WP_348944731.1">
    <property type="nucleotide sequence ID" value="NZ_CP157355.1"/>
</dbReference>
<dbReference type="KEGG" id="cmav:ABHF33_15160"/>
<keyword evidence="1" id="KW-0472">Membrane</keyword>